<dbReference type="EMBL" id="CACRTI010000004">
    <property type="protein sequence ID" value="VYT29496.1"/>
    <property type="molecule type" value="Genomic_DNA"/>
</dbReference>
<protein>
    <submittedName>
        <fullName evidence="1">Prophage CP4-57 regulatory protein (AlpA)</fullName>
    </submittedName>
</protein>
<dbReference type="Gene3D" id="1.10.238.160">
    <property type="match status" value="1"/>
</dbReference>
<gene>
    <name evidence="1" type="ORF">CALFYP1_03722</name>
</gene>
<organism evidence="1">
    <name type="scientific">Citrobacter amalonaticus</name>
    <dbReference type="NCBI Taxonomy" id="35703"/>
    <lineage>
        <taxon>Bacteria</taxon>
        <taxon>Pseudomonadati</taxon>
        <taxon>Pseudomonadota</taxon>
        <taxon>Gammaproteobacteria</taxon>
        <taxon>Enterobacterales</taxon>
        <taxon>Enterobacteriaceae</taxon>
        <taxon>Citrobacter</taxon>
    </lineage>
</organism>
<accession>A0A6N2VR00</accession>
<dbReference type="Pfam" id="PF05930">
    <property type="entry name" value="Phage_AlpA"/>
    <property type="match status" value="1"/>
</dbReference>
<reference evidence="1" key="1">
    <citation type="submission" date="2019-11" db="EMBL/GenBank/DDBJ databases">
        <authorList>
            <person name="Feng L."/>
        </authorList>
    </citation>
    <scope>NUCLEOTIDE SEQUENCE</scope>
    <source>
        <strain evidence="1">CAmalonaticusLFYP1</strain>
    </source>
</reference>
<name>A0A6N2VR00_CITAM</name>
<proteinExistence type="predicted"/>
<sequence length="64" mass="7558">MSDKFIRFADVEHRTGFCCSWIYLLIAQGEFPRPVKTGKRAVSFIEREVDTWIENKINNKSSYK</sequence>
<dbReference type="RefSeq" id="WP_156595328.1">
    <property type="nucleotide sequence ID" value="NZ_CACRTI010000004.1"/>
</dbReference>
<evidence type="ECO:0000313" key="1">
    <source>
        <dbReference type="EMBL" id="VYT29496.1"/>
    </source>
</evidence>
<dbReference type="InterPro" id="IPR010260">
    <property type="entry name" value="AlpA"/>
</dbReference>
<dbReference type="AlphaFoldDB" id="A0A6N2VR00"/>